<keyword evidence="2 7" id="KW-0813">Transport</keyword>
<keyword evidence="6 7" id="KW-0472">Membrane</keyword>
<feature type="transmembrane region" description="Helical" evidence="7">
    <location>
        <begin position="202"/>
        <end position="221"/>
    </location>
</feature>
<dbReference type="EMBL" id="JANRHH010000042">
    <property type="protein sequence ID" value="MDN4594618.1"/>
    <property type="molecule type" value="Genomic_DNA"/>
</dbReference>
<feature type="transmembrane region" description="Helical" evidence="7">
    <location>
        <begin position="155"/>
        <end position="181"/>
    </location>
</feature>
<keyword evidence="10" id="KW-1185">Reference proteome</keyword>
<comment type="similarity">
    <text evidence="7">Belongs to the binding-protein-dependent transport system permease family.</text>
</comment>
<evidence type="ECO:0000259" key="8">
    <source>
        <dbReference type="PROSITE" id="PS50928"/>
    </source>
</evidence>
<proteinExistence type="inferred from homology"/>
<feature type="transmembrane region" description="Helical" evidence="7">
    <location>
        <begin position="61"/>
        <end position="90"/>
    </location>
</feature>
<evidence type="ECO:0000256" key="1">
    <source>
        <dbReference type="ARBA" id="ARBA00004651"/>
    </source>
</evidence>
<protein>
    <submittedName>
        <fullName evidence="9">Sugar ABC transporter permease</fullName>
    </submittedName>
</protein>
<dbReference type="InterPro" id="IPR000515">
    <property type="entry name" value="MetI-like"/>
</dbReference>
<evidence type="ECO:0000313" key="9">
    <source>
        <dbReference type="EMBL" id="MDN4594618.1"/>
    </source>
</evidence>
<comment type="subcellular location">
    <subcellularLocation>
        <location evidence="1 7">Cell membrane</location>
        <topology evidence="1 7">Multi-pass membrane protein</topology>
    </subcellularLocation>
</comment>
<sequence>MSKEDRLLKWVFVLPALIVIAGLMAYPILYAFGTSFTTYLFGKPASPAGLLNWQYAMEDPLFLHSVGITLGYAVIAIPIELALGVGLALVFRDLESYVPPKWLGVARAVIILPFVIMPTVTGIIWRLILMPQAGLADYLFSLVHLQPVDWLGNGIGAMASVILMDIWMWVPFVFVIVFAGLEALSDEPFEAAKVDGATQWQTFWHVTLPLLKPALLVAVSLRTIDALRIFDQVYAMTQGGPGDATTFVSIQLSKTAFSNLDFGVASAELFLVYVIMLLLVGGYYFVGKVGYRA</sequence>
<keyword evidence="5 7" id="KW-1133">Transmembrane helix</keyword>
<dbReference type="SUPFAM" id="SSF161098">
    <property type="entry name" value="MetI-like"/>
    <property type="match status" value="1"/>
</dbReference>
<reference evidence="9" key="1">
    <citation type="submission" date="2022-08" db="EMBL/GenBank/DDBJ databases">
        <title>Polycladomyces zharkentsis sp. nov., a novel thermophilic CMC and starch-degrading bacterium isolated from a geothermal spring in Kazakhstan.</title>
        <authorList>
            <person name="Mashzhan A."/>
            <person name="Kistaubaeva A."/>
            <person name="Javier-Lopez R."/>
            <person name="Birkeland N.-K."/>
        </authorList>
    </citation>
    <scope>NUCLEOTIDE SEQUENCE</scope>
    <source>
        <strain evidence="9">KSR 13</strain>
    </source>
</reference>
<feature type="transmembrane region" description="Helical" evidence="7">
    <location>
        <begin position="262"/>
        <end position="286"/>
    </location>
</feature>
<feature type="domain" description="ABC transmembrane type-1" evidence="8">
    <location>
        <begin position="66"/>
        <end position="281"/>
    </location>
</feature>
<evidence type="ECO:0000256" key="7">
    <source>
        <dbReference type="RuleBase" id="RU363032"/>
    </source>
</evidence>
<dbReference type="Pfam" id="PF00528">
    <property type="entry name" value="BPD_transp_1"/>
    <property type="match status" value="1"/>
</dbReference>
<organism evidence="9 10">
    <name type="scientific">Polycladomyces subterraneus</name>
    <dbReference type="NCBI Taxonomy" id="1016997"/>
    <lineage>
        <taxon>Bacteria</taxon>
        <taxon>Bacillati</taxon>
        <taxon>Bacillota</taxon>
        <taxon>Bacilli</taxon>
        <taxon>Bacillales</taxon>
        <taxon>Thermoactinomycetaceae</taxon>
        <taxon>Polycladomyces</taxon>
    </lineage>
</organism>
<keyword evidence="4 7" id="KW-0812">Transmembrane</keyword>
<gene>
    <name evidence="9" type="ORF">NWF35_12125</name>
</gene>
<keyword evidence="3" id="KW-1003">Cell membrane</keyword>
<evidence type="ECO:0000256" key="3">
    <source>
        <dbReference type="ARBA" id="ARBA00022475"/>
    </source>
</evidence>
<dbReference type="InterPro" id="IPR035906">
    <property type="entry name" value="MetI-like_sf"/>
</dbReference>
<evidence type="ECO:0000313" key="10">
    <source>
        <dbReference type="Proteomes" id="UP001174196"/>
    </source>
</evidence>
<dbReference type="Gene3D" id="1.10.3720.10">
    <property type="entry name" value="MetI-like"/>
    <property type="match status" value="1"/>
</dbReference>
<feature type="transmembrane region" description="Helical" evidence="7">
    <location>
        <begin position="102"/>
        <end position="128"/>
    </location>
</feature>
<dbReference type="RefSeq" id="WP_301239388.1">
    <property type="nucleotide sequence ID" value="NZ_JANRHH010000042.1"/>
</dbReference>
<name>A0ABT8IPA6_9BACL</name>
<evidence type="ECO:0000256" key="4">
    <source>
        <dbReference type="ARBA" id="ARBA00022692"/>
    </source>
</evidence>
<evidence type="ECO:0000256" key="5">
    <source>
        <dbReference type="ARBA" id="ARBA00022989"/>
    </source>
</evidence>
<evidence type="ECO:0000256" key="6">
    <source>
        <dbReference type="ARBA" id="ARBA00023136"/>
    </source>
</evidence>
<dbReference type="PANTHER" id="PTHR43005:SF1">
    <property type="entry name" value="SPERMIDINE_PUTRESCINE TRANSPORT SYSTEM PERMEASE PROTEIN"/>
    <property type="match status" value="1"/>
</dbReference>
<dbReference type="Proteomes" id="UP001174196">
    <property type="component" value="Unassembled WGS sequence"/>
</dbReference>
<evidence type="ECO:0000256" key="2">
    <source>
        <dbReference type="ARBA" id="ARBA00022448"/>
    </source>
</evidence>
<dbReference type="CDD" id="cd06261">
    <property type="entry name" value="TM_PBP2"/>
    <property type="match status" value="1"/>
</dbReference>
<dbReference type="PANTHER" id="PTHR43005">
    <property type="entry name" value="BLR7065 PROTEIN"/>
    <property type="match status" value="1"/>
</dbReference>
<feature type="transmembrane region" description="Helical" evidence="7">
    <location>
        <begin position="12"/>
        <end position="41"/>
    </location>
</feature>
<comment type="caution">
    <text evidence="9">The sequence shown here is derived from an EMBL/GenBank/DDBJ whole genome shotgun (WGS) entry which is preliminary data.</text>
</comment>
<accession>A0ABT8IPA6</accession>
<dbReference type="PROSITE" id="PS50928">
    <property type="entry name" value="ABC_TM1"/>
    <property type="match status" value="1"/>
</dbReference>